<feature type="compositionally biased region" description="Polar residues" evidence="1">
    <location>
        <begin position="290"/>
        <end position="308"/>
    </location>
</feature>
<feature type="domain" description="Ig-like" evidence="3">
    <location>
        <begin position="18"/>
        <end position="116"/>
    </location>
</feature>
<keyword evidence="2" id="KW-0472">Membrane</keyword>
<keyword evidence="4" id="KW-1185">Reference proteome</keyword>
<keyword evidence="2" id="KW-0812">Transmembrane</keyword>
<protein>
    <submittedName>
        <fullName evidence="5">Uncharacterized protein LOC106014167</fullName>
    </submittedName>
</protein>
<evidence type="ECO:0000256" key="2">
    <source>
        <dbReference type="SAM" id="Phobius"/>
    </source>
</evidence>
<gene>
    <name evidence="5" type="primary">LOC106014167</name>
</gene>
<evidence type="ECO:0000313" key="4">
    <source>
        <dbReference type="Proteomes" id="UP000694888"/>
    </source>
</evidence>
<dbReference type="GeneID" id="106014167"/>
<evidence type="ECO:0000256" key="1">
    <source>
        <dbReference type="SAM" id="MobiDB-lite"/>
    </source>
</evidence>
<feature type="transmembrane region" description="Helical" evidence="2">
    <location>
        <begin position="241"/>
        <end position="269"/>
    </location>
</feature>
<name>A0ABM1AFL9_APLCA</name>
<organism evidence="4 5">
    <name type="scientific">Aplysia californica</name>
    <name type="common">California sea hare</name>
    <dbReference type="NCBI Taxonomy" id="6500"/>
    <lineage>
        <taxon>Eukaryota</taxon>
        <taxon>Metazoa</taxon>
        <taxon>Spiralia</taxon>
        <taxon>Lophotrochozoa</taxon>
        <taxon>Mollusca</taxon>
        <taxon>Gastropoda</taxon>
        <taxon>Heterobranchia</taxon>
        <taxon>Euthyneura</taxon>
        <taxon>Tectipleura</taxon>
        <taxon>Aplysiida</taxon>
        <taxon>Aplysioidea</taxon>
        <taxon>Aplysiidae</taxon>
        <taxon>Aplysia</taxon>
    </lineage>
</organism>
<evidence type="ECO:0000259" key="3">
    <source>
        <dbReference type="PROSITE" id="PS50835"/>
    </source>
</evidence>
<dbReference type="SUPFAM" id="SSF48726">
    <property type="entry name" value="Immunoglobulin"/>
    <property type="match status" value="2"/>
</dbReference>
<reference evidence="5" key="1">
    <citation type="submission" date="2025-08" db="UniProtKB">
        <authorList>
            <consortium name="RefSeq"/>
        </authorList>
    </citation>
    <scope>IDENTIFICATION</scope>
</reference>
<dbReference type="Proteomes" id="UP000694888">
    <property type="component" value="Unplaced"/>
</dbReference>
<feature type="compositionally biased region" description="Low complexity" evidence="1">
    <location>
        <begin position="278"/>
        <end position="289"/>
    </location>
</feature>
<dbReference type="InterPro" id="IPR007110">
    <property type="entry name" value="Ig-like_dom"/>
</dbReference>
<feature type="region of interest" description="Disordered" evidence="1">
    <location>
        <begin position="277"/>
        <end position="315"/>
    </location>
</feature>
<accession>A0ABM1AFL9</accession>
<sequence>MSEGQARYSVIVMDRWHPRTLVTLVTFESSSVRLESDCTRHVYQGQAYVLRERTARCTCTVTGGMPPSGIARWLKAYWGFATETNTSSSTLQIPWQAGTSSFYRCRVEHPVLKKVEGFFAQPKEAEYILRYEVPPEVQLDKNCSEPPTAASLVICTCRLVTSGDPPARVKWFKKDGSVVSSLVAETYGEATLTIIGIPRQPFLCKGVNSFGMTHTYEEYPPPEGLRFGKMKESGKHKHESLLWIFALCLAIAVALVALFGVLCGALWVIRRRREQNVSSDESSDATSSDVTGSNMTTGQDSDTGNTVSEMVDLRTPPSITSDSIYINKDNQWAKPAPVAVNSHTDVELHTSGCKWTRYR</sequence>
<dbReference type="InterPro" id="IPR036179">
    <property type="entry name" value="Ig-like_dom_sf"/>
</dbReference>
<evidence type="ECO:0000313" key="5">
    <source>
        <dbReference type="RefSeq" id="XP_012946698.1"/>
    </source>
</evidence>
<keyword evidence="2" id="KW-1133">Transmembrane helix</keyword>
<proteinExistence type="predicted"/>
<dbReference type="PROSITE" id="PS50835">
    <property type="entry name" value="IG_LIKE"/>
    <property type="match status" value="1"/>
</dbReference>
<dbReference type="RefSeq" id="XP_012946698.1">
    <property type="nucleotide sequence ID" value="XM_013091244.1"/>
</dbReference>